<gene>
    <name evidence="2" type="ORF">Fcan01_11608</name>
</gene>
<keyword evidence="1" id="KW-0472">Membrane</keyword>
<proteinExistence type="predicted"/>
<keyword evidence="1" id="KW-1133">Transmembrane helix</keyword>
<protein>
    <submittedName>
        <fullName evidence="2">Uncharacterized protein</fullName>
    </submittedName>
</protein>
<name>A0A226EAA5_FOLCA</name>
<dbReference type="EMBL" id="LNIX01000005">
    <property type="protein sequence ID" value="OXA54007.1"/>
    <property type="molecule type" value="Genomic_DNA"/>
</dbReference>
<feature type="transmembrane region" description="Helical" evidence="1">
    <location>
        <begin position="45"/>
        <end position="67"/>
    </location>
</feature>
<keyword evidence="3" id="KW-1185">Reference proteome</keyword>
<organism evidence="2 3">
    <name type="scientific">Folsomia candida</name>
    <name type="common">Springtail</name>
    <dbReference type="NCBI Taxonomy" id="158441"/>
    <lineage>
        <taxon>Eukaryota</taxon>
        <taxon>Metazoa</taxon>
        <taxon>Ecdysozoa</taxon>
        <taxon>Arthropoda</taxon>
        <taxon>Hexapoda</taxon>
        <taxon>Collembola</taxon>
        <taxon>Entomobryomorpha</taxon>
        <taxon>Isotomoidea</taxon>
        <taxon>Isotomidae</taxon>
        <taxon>Proisotominae</taxon>
        <taxon>Folsomia</taxon>
    </lineage>
</organism>
<accession>A0A226EAA5</accession>
<dbReference type="AlphaFoldDB" id="A0A226EAA5"/>
<dbReference type="Proteomes" id="UP000198287">
    <property type="component" value="Unassembled WGS sequence"/>
</dbReference>
<feature type="transmembrane region" description="Helical" evidence="1">
    <location>
        <begin position="165"/>
        <end position="185"/>
    </location>
</feature>
<keyword evidence="1" id="KW-0812">Transmembrane</keyword>
<feature type="transmembrane region" description="Helical" evidence="1">
    <location>
        <begin position="73"/>
        <end position="92"/>
    </location>
</feature>
<evidence type="ECO:0000313" key="2">
    <source>
        <dbReference type="EMBL" id="OXA54007.1"/>
    </source>
</evidence>
<reference evidence="2 3" key="1">
    <citation type="submission" date="2015-12" db="EMBL/GenBank/DDBJ databases">
        <title>The genome of Folsomia candida.</title>
        <authorList>
            <person name="Faddeeva A."/>
            <person name="Derks M.F."/>
            <person name="Anvar Y."/>
            <person name="Smit S."/>
            <person name="Van Straalen N."/>
            <person name="Roelofs D."/>
        </authorList>
    </citation>
    <scope>NUCLEOTIDE SEQUENCE [LARGE SCALE GENOMIC DNA]</scope>
    <source>
        <strain evidence="2 3">VU population</strain>
        <tissue evidence="2">Whole body</tissue>
    </source>
</reference>
<evidence type="ECO:0000256" key="1">
    <source>
        <dbReference type="SAM" id="Phobius"/>
    </source>
</evidence>
<comment type="caution">
    <text evidence="2">The sequence shown here is derived from an EMBL/GenBank/DDBJ whole genome shotgun (WGS) entry which is preliminary data.</text>
</comment>
<evidence type="ECO:0000313" key="3">
    <source>
        <dbReference type="Proteomes" id="UP000198287"/>
    </source>
</evidence>
<sequence length="205" mass="23309">MYGTVFLSLLKSHLKICNLLKCIPFEFDQRSGRLRKIKSARVLRIFRLQCVLAVMYCSAMFISIGPLTMSGRLQGFALFILSLAGSISRWNYSIDIDPIQIINAFLDFEAVVRVNQRFMRHFVRCLGFVKIFDLKFEKAGNFYQAVGLVDLPKIPISMETKALKIFVYLVESGVFSYPSLVFLLYDAPTHTGRFPPVSSLTLPST</sequence>